<dbReference type="InterPro" id="IPR044020">
    <property type="entry name" value="DUF5676"/>
</dbReference>
<evidence type="ECO:0000313" key="2">
    <source>
        <dbReference type="EMBL" id="AZG34399.1"/>
    </source>
</evidence>
<evidence type="ECO:0000256" key="1">
    <source>
        <dbReference type="SAM" id="Phobius"/>
    </source>
</evidence>
<evidence type="ECO:0000313" key="3">
    <source>
        <dbReference type="Proteomes" id="UP000273778"/>
    </source>
</evidence>
<reference evidence="2 3" key="1">
    <citation type="submission" date="2018-11" db="EMBL/GenBank/DDBJ databases">
        <title>Shewanella sp. M2.</title>
        <authorList>
            <person name="Hwang Y.J."/>
            <person name="Hwang C.Y."/>
        </authorList>
    </citation>
    <scope>NUCLEOTIDE SEQUENCE [LARGE SCALE GENOMIC DNA]</scope>
    <source>
        <strain evidence="2 3">M2</strain>
    </source>
</reference>
<dbReference type="RefSeq" id="WP_101033544.1">
    <property type="nucleotide sequence ID" value="NZ_CP034073.1"/>
</dbReference>
<keyword evidence="1" id="KW-0472">Membrane</keyword>
<organism evidence="2 3">
    <name type="scientific">Shewanella psychromarinicola</name>
    <dbReference type="NCBI Taxonomy" id="2487742"/>
    <lineage>
        <taxon>Bacteria</taxon>
        <taxon>Pseudomonadati</taxon>
        <taxon>Pseudomonadota</taxon>
        <taxon>Gammaproteobacteria</taxon>
        <taxon>Alteromonadales</taxon>
        <taxon>Shewanellaceae</taxon>
        <taxon>Shewanella</taxon>
    </lineage>
</organism>
<keyword evidence="1" id="KW-0812">Transmembrane</keyword>
<keyword evidence="3" id="KW-1185">Reference proteome</keyword>
<dbReference type="EMBL" id="CP034073">
    <property type="protein sequence ID" value="AZG34399.1"/>
    <property type="molecule type" value="Genomic_DNA"/>
</dbReference>
<keyword evidence="1" id="KW-1133">Transmembrane helix</keyword>
<name>A0ABN5SLL0_9GAMM</name>
<dbReference type="Pfam" id="PF18926">
    <property type="entry name" value="DUF5676"/>
    <property type="match status" value="1"/>
</dbReference>
<gene>
    <name evidence="2" type="ORF">EGC80_05285</name>
</gene>
<sequence length="84" mass="9247">MSIKPTTMAISAAISFALLWVICSATVHFFPEPMMLISGHMVHANLSDMNWTLTWSGFFIGLIAWSGVAGISVWLVAVIYNMLK</sequence>
<feature type="transmembrane region" description="Helical" evidence="1">
    <location>
        <begin position="53"/>
        <end position="80"/>
    </location>
</feature>
<protein>
    <submittedName>
        <fullName evidence="2">Uncharacterized protein</fullName>
    </submittedName>
</protein>
<dbReference type="Proteomes" id="UP000273778">
    <property type="component" value="Chromosome"/>
</dbReference>
<accession>A0ABN5SLL0</accession>
<proteinExistence type="predicted"/>